<keyword evidence="3" id="KW-1185">Reference proteome</keyword>
<evidence type="ECO:0000313" key="4">
    <source>
        <dbReference type="WBParaSite" id="PgE138_g001_t06"/>
    </source>
</evidence>
<sequence>MFMIDIAGVRVLYTGDFSRLEDRELCAAELPSVSPDVLFCESTYGTQVHEAREEREKRFTSTVHEIVGRGGRCLIPAFALARAQELLLILDEYWEAHPELQDIPVYYASSLAKKCVAVYQTFVSGMNSRIRKQIALNNPFVFRHISNLKARVVILRTACKCEASRFFI</sequence>
<accession>A0A915A126</accession>
<feature type="domain" description="Beta-Casp" evidence="2">
    <location>
        <begin position="83"/>
        <end position="167"/>
    </location>
</feature>
<dbReference type="PANTHER" id="PTHR11203:SF11">
    <property type="entry name" value="CLEAVAGE AND POLYADENYLATION SPECIFICITY FACTOR SUBUNIT 3"/>
    <property type="match status" value="1"/>
</dbReference>
<dbReference type="GO" id="GO:0006398">
    <property type="term" value="P:mRNA 3'-end processing by stem-loop binding and cleavage"/>
    <property type="evidence" value="ECO:0007669"/>
    <property type="project" value="TreeGrafter"/>
</dbReference>
<evidence type="ECO:0000313" key="3">
    <source>
        <dbReference type="Proteomes" id="UP000887569"/>
    </source>
</evidence>
<dbReference type="InterPro" id="IPR036866">
    <property type="entry name" value="RibonucZ/Hydroxyglut_hydro"/>
</dbReference>
<dbReference type="InterPro" id="IPR022712">
    <property type="entry name" value="Beta_Casp"/>
</dbReference>
<dbReference type="GO" id="GO:0004521">
    <property type="term" value="F:RNA endonuclease activity"/>
    <property type="evidence" value="ECO:0007669"/>
    <property type="project" value="TreeGrafter"/>
</dbReference>
<dbReference type="Gene3D" id="3.40.50.10890">
    <property type="match status" value="1"/>
</dbReference>
<dbReference type="SUPFAM" id="SSF56281">
    <property type="entry name" value="Metallo-hydrolase/oxidoreductase"/>
    <property type="match status" value="1"/>
</dbReference>
<reference evidence="4" key="1">
    <citation type="submission" date="2022-11" db="UniProtKB">
        <authorList>
            <consortium name="WormBaseParasite"/>
        </authorList>
    </citation>
    <scope>IDENTIFICATION</scope>
</reference>
<dbReference type="InterPro" id="IPR050698">
    <property type="entry name" value="MBL"/>
</dbReference>
<keyword evidence="1" id="KW-0378">Hydrolase</keyword>
<dbReference type="AlphaFoldDB" id="A0A915A126"/>
<dbReference type="GO" id="GO:0005847">
    <property type="term" value="C:mRNA cleavage and polyadenylation specificity factor complex"/>
    <property type="evidence" value="ECO:0007669"/>
    <property type="project" value="TreeGrafter"/>
</dbReference>
<dbReference type="GO" id="GO:0004534">
    <property type="term" value="F:5'-3' RNA exonuclease activity"/>
    <property type="evidence" value="ECO:0007669"/>
    <property type="project" value="TreeGrafter"/>
</dbReference>
<protein>
    <submittedName>
        <fullName evidence="4">Pre-mRNA 3'-end-processing endonuclease polyadenylation factor C-term domain-containing protein</fullName>
    </submittedName>
</protein>
<dbReference type="Pfam" id="PF10996">
    <property type="entry name" value="Beta-Casp"/>
    <property type="match status" value="1"/>
</dbReference>
<proteinExistence type="predicted"/>
<name>A0A915A126_PARUN</name>
<dbReference type="GO" id="GO:0003723">
    <property type="term" value="F:RNA binding"/>
    <property type="evidence" value="ECO:0007669"/>
    <property type="project" value="TreeGrafter"/>
</dbReference>
<dbReference type="Proteomes" id="UP000887569">
    <property type="component" value="Unplaced"/>
</dbReference>
<evidence type="ECO:0000256" key="1">
    <source>
        <dbReference type="ARBA" id="ARBA00022801"/>
    </source>
</evidence>
<dbReference type="Gene3D" id="3.60.15.10">
    <property type="entry name" value="Ribonuclease Z/Hydroxyacylglutathione hydrolase-like"/>
    <property type="match status" value="1"/>
</dbReference>
<organism evidence="3 4">
    <name type="scientific">Parascaris univalens</name>
    <name type="common">Nematode worm</name>
    <dbReference type="NCBI Taxonomy" id="6257"/>
    <lineage>
        <taxon>Eukaryota</taxon>
        <taxon>Metazoa</taxon>
        <taxon>Ecdysozoa</taxon>
        <taxon>Nematoda</taxon>
        <taxon>Chromadorea</taxon>
        <taxon>Rhabditida</taxon>
        <taxon>Spirurina</taxon>
        <taxon>Ascaridomorpha</taxon>
        <taxon>Ascaridoidea</taxon>
        <taxon>Ascarididae</taxon>
        <taxon>Parascaris</taxon>
    </lineage>
</organism>
<dbReference type="SMART" id="SM01027">
    <property type="entry name" value="Beta-Casp"/>
    <property type="match status" value="1"/>
</dbReference>
<evidence type="ECO:0000259" key="2">
    <source>
        <dbReference type="SMART" id="SM01027"/>
    </source>
</evidence>
<dbReference type="WBParaSite" id="PgE138_g001_t06">
    <property type="protein sequence ID" value="PgE138_g001_t06"/>
    <property type="gene ID" value="PgE138_g001"/>
</dbReference>
<dbReference type="PANTHER" id="PTHR11203">
    <property type="entry name" value="CLEAVAGE AND POLYADENYLATION SPECIFICITY FACTOR FAMILY MEMBER"/>
    <property type="match status" value="1"/>
</dbReference>